<feature type="region of interest" description="Disordered" evidence="1">
    <location>
        <begin position="639"/>
        <end position="670"/>
    </location>
</feature>
<proteinExistence type="predicted"/>
<dbReference type="PANTHER" id="PTHR39601:SF1">
    <property type="entry name" value="CHORIOGENIN HMINOR"/>
    <property type="match status" value="1"/>
</dbReference>
<reference evidence="3 4" key="1">
    <citation type="submission" date="2017-02" db="EMBL/GenBank/DDBJ databases">
        <title>Genomes of Trichoderma spp. with biocontrol activity.</title>
        <authorList>
            <person name="Gardiner D."/>
            <person name="Kazan K."/>
            <person name="Vos C."/>
            <person name="Harvey P."/>
        </authorList>
    </citation>
    <scope>NUCLEOTIDE SEQUENCE [LARGE SCALE GENOMIC DNA]</scope>
    <source>
        <strain evidence="3 4">A5MH</strain>
    </source>
</reference>
<feature type="region of interest" description="Disordered" evidence="1">
    <location>
        <begin position="553"/>
        <end position="577"/>
    </location>
</feature>
<dbReference type="Pfam" id="PF26013">
    <property type="entry name" value="DUF8004"/>
    <property type="match status" value="1"/>
</dbReference>
<dbReference type="AlphaFoldDB" id="A0A2K0SX22"/>
<evidence type="ECO:0000259" key="2">
    <source>
        <dbReference type="Pfam" id="PF26013"/>
    </source>
</evidence>
<accession>A0A2K0SX22</accession>
<feature type="domain" description="DUF8004" evidence="2">
    <location>
        <begin position="180"/>
        <end position="270"/>
    </location>
</feature>
<evidence type="ECO:0000256" key="1">
    <source>
        <dbReference type="SAM" id="MobiDB-lite"/>
    </source>
</evidence>
<dbReference type="OrthoDB" id="4114825at2759"/>
<feature type="compositionally biased region" description="Low complexity" evidence="1">
    <location>
        <begin position="646"/>
        <end position="670"/>
    </location>
</feature>
<dbReference type="EMBL" id="MTYH01000127">
    <property type="protein sequence ID" value="PNP37830.1"/>
    <property type="molecule type" value="Genomic_DNA"/>
</dbReference>
<evidence type="ECO:0000313" key="4">
    <source>
        <dbReference type="Proteomes" id="UP000236546"/>
    </source>
</evidence>
<dbReference type="Proteomes" id="UP000236546">
    <property type="component" value="Unassembled WGS sequence"/>
</dbReference>
<gene>
    <name evidence="3" type="ORF">TGAMA5MH_10315</name>
</gene>
<name>A0A2K0SX22_9HYPO</name>
<organism evidence="3 4">
    <name type="scientific">Trichoderma gamsii</name>
    <dbReference type="NCBI Taxonomy" id="398673"/>
    <lineage>
        <taxon>Eukaryota</taxon>
        <taxon>Fungi</taxon>
        <taxon>Dikarya</taxon>
        <taxon>Ascomycota</taxon>
        <taxon>Pezizomycotina</taxon>
        <taxon>Sordariomycetes</taxon>
        <taxon>Hypocreomycetidae</taxon>
        <taxon>Hypocreales</taxon>
        <taxon>Hypocreaceae</taxon>
        <taxon>Trichoderma</taxon>
    </lineage>
</organism>
<dbReference type="InterPro" id="IPR058317">
    <property type="entry name" value="DUF8004"/>
</dbReference>
<protein>
    <recommendedName>
        <fullName evidence="2">DUF8004 domain-containing protein</fullName>
    </recommendedName>
</protein>
<feature type="region of interest" description="Disordered" evidence="1">
    <location>
        <begin position="589"/>
        <end position="610"/>
    </location>
</feature>
<comment type="caution">
    <text evidence="3">The sequence shown here is derived from an EMBL/GenBank/DDBJ whole genome shotgun (WGS) entry which is preliminary data.</text>
</comment>
<feature type="compositionally biased region" description="Low complexity" evidence="1">
    <location>
        <begin position="554"/>
        <end position="577"/>
    </location>
</feature>
<dbReference type="PANTHER" id="PTHR39601">
    <property type="entry name" value="CHORIOGENIN HMINOR"/>
    <property type="match status" value="1"/>
</dbReference>
<sequence length="854" mass="95116">MAGPRARSNSVRRARGLSIGEDGKVVPLKRWDGASRTCRDWDGLRRDSDIWERNGNCLIHLYAKGDSKRGPSFKLPFAALLSAGCLPLVEKFLVLEGIASNTAQEIERWDQLHPRSTAELYIPAPPNATDKQAKQYHLAIRNLCAWILGRPMVGRHLGSTLVALLHSMREFRSSSGSNVDDLLKYMRQAQYLDMVGAPTHATAALYVAETFQLGSLYKRAFAHCVGMHDRLFYNSEYQLISAISRSLVRRARLEMNAMLQQTTTRLRSFLDEELSETNLGIPAATRAHLERFRSFLMSFYSAKFGYYPPMAFDSGLLNTMADDFDALYELLVDNNYTASDSIPSTAVGGICTEQLVQTFDETNHFEPLPHPLPQLPQVETPTDGLRLLSKIPFLEKVAPEQQQITIAALITASNWTEKCFKNDLVQAYRRFEEAIILSPTKADKNEKISLLEARKVRWVLIYAVHQVLRRATRKPIEVDGEDAPYHLTASMSCVPPWSSAPRDSKKSLRIQTDIIAIDENAPKRTIKIQETAVGRIEIKPDIDYFALTHKNRNSSLSTMSDSPSPTTLSRSSSFTMSLRRNSTIRRSLRILRRSSMSSGSQASMTPPGKPLYHEIVVQGYGNGTQTVTVEADEEGLTMKGNLAGRSDSTASTQSNSSSSTTASSIPESMSSTIDTLSSSVLSSPATPTSDAVLELELMLARWGPQDKAPVRMGLPRSVSASALSGDVENLAAGLHYYPEALPEAPLNRKEDIKRKRRSLEPARSAPAPAALQRRYTMLGDLRRKNFGFETRPISVRIRENRITEETWTPSRRDSDDWSMMLAFMDGTDTKDATTTNQNDAWAQYSDLGGLTDIS</sequence>
<evidence type="ECO:0000313" key="3">
    <source>
        <dbReference type="EMBL" id="PNP37830.1"/>
    </source>
</evidence>